<evidence type="ECO:0000313" key="7">
    <source>
        <dbReference type="Proteomes" id="UP000037558"/>
    </source>
</evidence>
<evidence type="ECO:0000313" key="6">
    <source>
        <dbReference type="EMBL" id="KOO50223.1"/>
    </source>
</evidence>
<protein>
    <recommendedName>
        <fullName evidence="5">ATP-grasp domain-containing protein</fullName>
    </recommendedName>
</protein>
<dbReference type="InterPro" id="IPR052032">
    <property type="entry name" value="ATP-dep_AA_Ligase"/>
</dbReference>
<name>A0A0M0LHN4_9BACI</name>
<dbReference type="PANTHER" id="PTHR43585:SF2">
    <property type="entry name" value="ATP-GRASP ENZYME FSQD"/>
    <property type="match status" value="1"/>
</dbReference>
<dbReference type="InterPro" id="IPR011761">
    <property type="entry name" value="ATP-grasp"/>
</dbReference>
<sequence length="383" mass="44413">MIIMNEKIVSPLLTETINDLNLTVVKEGKDAQSFFSAEMNETKMLTNSESCLAVLKKYQPSSKAYEWSKLLKDKGQLRTILSKMYPDYFYRVVKMDDLFEVSPVDLSFPLVLKPTMGYSSVGVYKVKSADQWEESVEKLNVELMLSKNVHDSTVINGEQILIEEWIQGEEYAIDGYYDEHGNPVILNMFKRMFKDEYDTSDRIYFTSKEVIEEIYDDTIAFMEKLQSVVPLHNYPVHFEVKKQGNKVIPIEINPLRFAGAGTTDLGMYAYGSNVYKHYFMGTSPNWNEIREGMDDSIYSFSCAEIPMEIVRQNIEYIDHQKFKQQFQTILEYRELNVVDDRTFAIVFFKSANLEENKAILNLDLALFIHQRQANVLIDKEGIS</sequence>
<evidence type="ECO:0000256" key="3">
    <source>
        <dbReference type="ARBA" id="ARBA00022840"/>
    </source>
</evidence>
<dbReference type="GO" id="GO:0005524">
    <property type="term" value="F:ATP binding"/>
    <property type="evidence" value="ECO:0007669"/>
    <property type="project" value="UniProtKB-UniRule"/>
</dbReference>
<dbReference type="AlphaFoldDB" id="A0A0M0LHN4"/>
<feature type="domain" description="ATP-grasp" evidence="5">
    <location>
        <begin position="77"/>
        <end position="283"/>
    </location>
</feature>
<dbReference type="EMBL" id="LILC01000002">
    <property type="protein sequence ID" value="KOO50223.1"/>
    <property type="molecule type" value="Genomic_DNA"/>
</dbReference>
<gene>
    <name evidence="6" type="ORF">AMD01_00155</name>
</gene>
<dbReference type="SUPFAM" id="SSF56059">
    <property type="entry name" value="Glutathione synthetase ATP-binding domain-like"/>
    <property type="match status" value="1"/>
</dbReference>
<dbReference type="Pfam" id="PF13535">
    <property type="entry name" value="ATP-grasp_4"/>
    <property type="match status" value="1"/>
</dbReference>
<reference evidence="7" key="1">
    <citation type="submission" date="2015-08" db="EMBL/GenBank/DDBJ databases">
        <title>Fjat-14210 dsm16467.</title>
        <authorList>
            <person name="Liu B."/>
            <person name="Wang J."/>
            <person name="Zhu Y."/>
            <person name="Liu G."/>
            <person name="Chen Q."/>
            <person name="Chen Z."/>
            <person name="Lan J."/>
            <person name="Che J."/>
            <person name="Ge C."/>
            <person name="Shi H."/>
            <person name="Pan Z."/>
            <person name="Liu X."/>
        </authorList>
    </citation>
    <scope>NUCLEOTIDE SEQUENCE [LARGE SCALE GENOMIC DNA]</scope>
    <source>
        <strain evidence="7">DSM 16467</strain>
    </source>
</reference>
<dbReference type="PANTHER" id="PTHR43585">
    <property type="entry name" value="FUMIPYRROLE BIOSYNTHESIS PROTEIN C"/>
    <property type="match status" value="1"/>
</dbReference>
<accession>A0A0M0LHN4</accession>
<dbReference type="GO" id="GO:0016874">
    <property type="term" value="F:ligase activity"/>
    <property type="evidence" value="ECO:0007669"/>
    <property type="project" value="UniProtKB-KW"/>
</dbReference>
<organism evidence="6 7">
    <name type="scientific">Priestia koreensis</name>
    <dbReference type="NCBI Taxonomy" id="284581"/>
    <lineage>
        <taxon>Bacteria</taxon>
        <taxon>Bacillati</taxon>
        <taxon>Bacillota</taxon>
        <taxon>Bacilli</taxon>
        <taxon>Bacillales</taxon>
        <taxon>Bacillaceae</taxon>
        <taxon>Priestia</taxon>
    </lineage>
</organism>
<keyword evidence="3 4" id="KW-0067">ATP-binding</keyword>
<keyword evidence="1" id="KW-0436">Ligase</keyword>
<dbReference type="PATRIC" id="fig|284581.3.peg.263"/>
<evidence type="ECO:0000259" key="5">
    <source>
        <dbReference type="PROSITE" id="PS50975"/>
    </source>
</evidence>
<comment type="caution">
    <text evidence="6">The sequence shown here is derived from an EMBL/GenBank/DDBJ whole genome shotgun (WGS) entry which is preliminary data.</text>
</comment>
<evidence type="ECO:0000256" key="2">
    <source>
        <dbReference type="ARBA" id="ARBA00022741"/>
    </source>
</evidence>
<dbReference type="GO" id="GO:0046872">
    <property type="term" value="F:metal ion binding"/>
    <property type="evidence" value="ECO:0007669"/>
    <property type="project" value="InterPro"/>
</dbReference>
<dbReference type="Gene3D" id="3.30.470.20">
    <property type="entry name" value="ATP-grasp fold, B domain"/>
    <property type="match status" value="1"/>
</dbReference>
<evidence type="ECO:0000256" key="4">
    <source>
        <dbReference type="PROSITE-ProRule" id="PRU00409"/>
    </source>
</evidence>
<dbReference type="STRING" id="284581.AMD01_00155"/>
<dbReference type="Proteomes" id="UP000037558">
    <property type="component" value="Unassembled WGS sequence"/>
</dbReference>
<keyword evidence="7" id="KW-1185">Reference proteome</keyword>
<keyword evidence="2 4" id="KW-0547">Nucleotide-binding</keyword>
<dbReference type="PROSITE" id="PS50975">
    <property type="entry name" value="ATP_GRASP"/>
    <property type="match status" value="1"/>
</dbReference>
<evidence type="ECO:0000256" key="1">
    <source>
        <dbReference type="ARBA" id="ARBA00022598"/>
    </source>
</evidence>
<proteinExistence type="predicted"/>
<dbReference type="OrthoDB" id="9803907at2"/>